<comment type="caution">
    <text evidence="2">The sequence shown here is derived from an EMBL/GenBank/DDBJ whole genome shotgun (WGS) entry which is preliminary data.</text>
</comment>
<keyword evidence="1" id="KW-1133">Transmembrane helix</keyword>
<evidence type="ECO:0000256" key="1">
    <source>
        <dbReference type="SAM" id="Phobius"/>
    </source>
</evidence>
<gene>
    <name evidence="2" type="ORF">GLIP_4167</name>
</gene>
<feature type="transmembrane region" description="Helical" evidence="1">
    <location>
        <begin position="142"/>
        <end position="165"/>
    </location>
</feature>
<name>K6YJJ0_9ALTE</name>
<organism evidence="2 3">
    <name type="scientific">Aliiglaciecola lipolytica E3</name>
    <dbReference type="NCBI Taxonomy" id="1127673"/>
    <lineage>
        <taxon>Bacteria</taxon>
        <taxon>Pseudomonadati</taxon>
        <taxon>Pseudomonadota</taxon>
        <taxon>Gammaproteobacteria</taxon>
        <taxon>Alteromonadales</taxon>
        <taxon>Alteromonadaceae</taxon>
        <taxon>Aliiglaciecola</taxon>
    </lineage>
</organism>
<dbReference type="EMBL" id="BAEN01000076">
    <property type="protein sequence ID" value="GAC16778.1"/>
    <property type="molecule type" value="Genomic_DNA"/>
</dbReference>
<keyword evidence="1" id="KW-0812">Transmembrane</keyword>
<feature type="transmembrane region" description="Helical" evidence="1">
    <location>
        <begin position="110"/>
        <end position="136"/>
    </location>
</feature>
<dbReference type="RefSeq" id="WP_008846580.1">
    <property type="nucleotide sequence ID" value="NZ_BAEN01000076.1"/>
</dbReference>
<dbReference type="eggNOG" id="ENOG5032NK6">
    <property type="taxonomic scope" value="Bacteria"/>
</dbReference>
<keyword evidence="1" id="KW-0472">Membrane</keyword>
<reference evidence="2 3" key="1">
    <citation type="journal article" date="2017" name="Antonie Van Leeuwenhoek">
        <title>Rhizobium rhizosphaerae sp. nov., a novel species isolated from rice rhizosphere.</title>
        <authorList>
            <person name="Zhao J.J."/>
            <person name="Zhang J."/>
            <person name="Zhang R.J."/>
            <person name="Zhang C.W."/>
            <person name="Yin H.Q."/>
            <person name="Zhang X.X."/>
        </authorList>
    </citation>
    <scope>NUCLEOTIDE SEQUENCE [LARGE SCALE GENOMIC DNA]</scope>
    <source>
        <strain evidence="2 3">E3</strain>
    </source>
</reference>
<keyword evidence="3" id="KW-1185">Reference proteome</keyword>
<feature type="transmembrane region" description="Helical" evidence="1">
    <location>
        <begin position="7"/>
        <end position="24"/>
    </location>
</feature>
<accession>K6YJJ0</accession>
<evidence type="ECO:0000313" key="2">
    <source>
        <dbReference type="EMBL" id="GAC16778.1"/>
    </source>
</evidence>
<dbReference type="Proteomes" id="UP000006334">
    <property type="component" value="Unassembled WGS sequence"/>
</dbReference>
<dbReference type="AlphaFoldDB" id="K6YJJ0"/>
<dbReference type="STRING" id="1127673.GLIP_4167"/>
<sequence length="172" mass="19052">MSSKVRLFWSALISFIFYFAWTYWANDMVSEDTELVLRSALVQGSLSATITLLFTFALEKSVQKYGQHSISLFFVVPIICSVHSKTTQNIAIFRTFNAALNLSAKKASGAVIPGTLLAPILPLIVQASIAIGVNWLNQTPNLWLTVAPSIFFTGVYGYVYTFTLLKERTAAQ</sequence>
<evidence type="ECO:0000313" key="3">
    <source>
        <dbReference type="Proteomes" id="UP000006334"/>
    </source>
</evidence>
<feature type="transmembrane region" description="Helical" evidence="1">
    <location>
        <begin position="36"/>
        <end position="58"/>
    </location>
</feature>
<proteinExistence type="predicted"/>
<protein>
    <submittedName>
        <fullName evidence="2">Uncharacterized protein</fullName>
    </submittedName>
</protein>